<dbReference type="InterPro" id="IPR007848">
    <property type="entry name" value="Small_mtfrase_dom"/>
</dbReference>
<organism evidence="8 9">
    <name type="scientific">Ligaoa zhengdingensis</name>
    <dbReference type="NCBI Taxonomy" id="2763658"/>
    <lineage>
        <taxon>Bacteria</taxon>
        <taxon>Bacillati</taxon>
        <taxon>Bacillota</taxon>
        <taxon>Clostridia</taxon>
        <taxon>Eubacteriales</taxon>
        <taxon>Oscillospiraceae</taxon>
        <taxon>Ligaoa</taxon>
    </lineage>
</organism>
<proteinExistence type="inferred from homology"/>
<dbReference type="PANTHER" id="PTHR18895">
    <property type="entry name" value="HEMK METHYLTRANSFERASE"/>
    <property type="match status" value="1"/>
</dbReference>
<dbReference type="SUPFAM" id="SSF53335">
    <property type="entry name" value="S-adenosyl-L-methionine-dependent methyltransferases"/>
    <property type="match status" value="1"/>
</dbReference>
<keyword evidence="3 5" id="KW-0949">S-adenosyl-L-methionine</keyword>
<keyword evidence="1 5" id="KW-0489">Methyltransferase</keyword>
<evidence type="ECO:0000256" key="5">
    <source>
        <dbReference type="HAMAP-Rule" id="MF_02126"/>
    </source>
</evidence>
<comment type="caution">
    <text evidence="5">Lacks conserved residue(s) required for the propagation of feature annotation.</text>
</comment>
<keyword evidence="9" id="KW-1185">Reference proteome</keyword>
<dbReference type="InterPro" id="IPR040758">
    <property type="entry name" value="PrmC_N"/>
</dbReference>
<gene>
    <name evidence="5 8" type="primary">prmC</name>
    <name evidence="8" type="ORF">H8711_02050</name>
</gene>
<dbReference type="GO" id="GO:0102559">
    <property type="term" value="F:peptide chain release factor N(5)-glutamine methyltransferase activity"/>
    <property type="evidence" value="ECO:0007669"/>
    <property type="project" value="UniProtKB-EC"/>
</dbReference>
<dbReference type="Gene3D" id="3.40.50.150">
    <property type="entry name" value="Vaccinia Virus protein VP39"/>
    <property type="match status" value="1"/>
</dbReference>
<dbReference type="Pfam" id="PF05175">
    <property type="entry name" value="MTS"/>
    <property type="match status" value="1"/>
</dbReference>
<evidence type="ECO:0000256" key="2">
    <source>
        <dbReference type="ARBA" id="ARBA00022679"/>
    </source>
</evidence>
<dbReference type="CDD" id="cd02440">
    <property type="entry name" value="AdoMet_MTases"/>
    <property type="match status" value="1"/>
</dbReference>
<evidence type="ECO:0000259" key="6">
    <source>
        <dbReference type="Pfam" id="PF05175"/>
    </source>
</evidence>
<dbReference type="PROSITE" id="PS00092">
    <property type="entry name" value="N6_MTASE"/>
    <property type="match status" value="1"/>
</dbReference>
<protein>
    <recommendedName>
        <fullName evidence="5">Release factor glutamine methyltransferase</fullName>
        <shortName evidence="5">RF MTase</shortName>
        <ecNumber evidence="5">2.1.1.297</ecNumber>
    </recommendedName>
    <alternativeName>
        <fullName evidence="5">N5-glutamine methyltransferase PrmC</fullName>
    </alternativeName>
    <alternativeName>
        <fullName evidence="5">Protein-(glutamine-N5) MTase PrmC</fullName>
    </alternativeName>
    <alternativeName>
        <fullName evidence="5">Protein-glutamine N-methyltransferase PrmC</fullName>
    </alternativeName>
</protein>
<dbReference type="HAMAP" id="MF_02126">
    <property type="entry name" value="RF_methyltr_PrmC"/>
    <property type="match status" value="1"/>
</dbReference>
<feature type="binding site" evidence="5">
    <location>
        <begin position="191"/>
        <end position="194"/>
    </location>
    <ligand>
        <name>substrate</name>
    </ligand>
</feature>
<dbReference type="GO" id="GO:0003676">
    <property type="term" value="F:nucleic acid binding"/>
    <property type="evidence" value="ECO:0007669"/>
    <property type="project" value="InterPro"/>
</dbReference>
<dbReference type="InterPro" id="IPR004556">
    <property type="entry name" value="HemK-like"/>
</dbReference>
<dbReference type="EC" id="2.1.1.297" evidence="5"/>
<feature type="domain" description="Methyltransferase small" evidence="6">
    <location>
        <begin position="115"/>
        <end position="194"/>
    </location>
</feature>
<comment type="similarity">
    <text evidence="5">Belongs to the protein N5-glutamine methyltransferase family. PrmC subfamily.</text>
</comment>
<dbReference type="InterPro" id="IPR019874">
    <property type="entry name" value="RF_methyltr_PrmC"/>
</dbReference>
<evidence type="ECO:0000256" key="4">
    <source>
        <dbReference type="ARBA" id="ARBA00048391"/>
    </source>
</evidence>
<dbReference type="NCBIfam" id="TIGR00536">
    <property type="entry name" value="hemK_fam"/>
    <property type="match status" value="1"/>
</dbReference>
<comment type="function">
    <text evidence="5">Methylates the class 1 translation termination release factors RF1/PrfA and RF2/PrfB on the glutamine residue of the universally conserved GGQ motif.</text>
</comment>
<dbReference type="PANTHER" id="PTHR18895:SF74">
    <property type="entry name" value="MTRF1L RELEASE FACTOR GLUTAMINE METHYLTRANSFERASE"/>
    <property type="match status" value="1"/>
</dbReference>
<name>A0A926I3U4_9FIRM</name>
<dbReference type="Pfam" id="PF17827">
    <property type="entry name" value="PrmC_N"/>
    <property type="match status" value="1"/>
</dbReference>
<dbReference type="InterPro" id="IPR050320">
    <property type="entry name" value="N5-glutamine_MTase"/>
</dbReference>
<evidence type="ECO:0000256" key="3">
    <source>
        <dbReference type="ARBA" id="ARBA00022691"/>
    </source>
</evidence>
<feature type="binding site" evidence="5">
    <location>
        <position position="144"/>
    </location>
    <ligand>
        <name>S-adenosyl-L-methionine</name>
        <dbReference type="ChEBI" id="CHEBI:59789"/>
    </ligand>
</feature>
<comment type="caution">
    <text evidence="8">The sequence shown here is derived from an EMBL/GenBank/DDBJ whole genome shotgun (WGS) entry which is preliminary data.</text>
</comment>
<evidence type="ECO:0000313" key="8">
    <source>
        <dbReference type="EMBL" id="MBC8545720.1"/>
    </source>
</evidence>
<comment type="catalytic activity">
    <reaction evidence="4 5">
        <text>L-glutaminyl-[peptide chain release factor] + S-adenosyl-L-methionine = N(5)-methyl-L-glutaminyl-[peptide chain release factor] + S-adenosyl-L-homocysteine + H(+)</text>
        <dbReference type="Rhea" id="RHEA:42896"/>
        <dbReference type="Rhea" id="RHEA-COMP:10271"/>
        <dbReference type="Rhea" id="RHEA-COMP:10272"/>
        <dbReference type="ChEBI" id="CHEBI:15378"/>
        <dbReference type="ChEBI" id="CHEBI:30011"/>
        <dbReference type="ChEBI" id="CHEBI:57856"/>
        <dbReference type="ChEBI" id="CHEBI:59789"/>
        <dbReference type="ChEBI" id="CHEBI:61891"/>
        <dbReference type="EC" id="2.1.1.297"/>
    </reaction>
</comment>
<dbReference type="RefSeq" id="WP_249281863.1">
    <property type="nucleotide sequence ID" value="NZ_JACRST010000001.1"/>
</dbReference>
<dbReference type="InterPro" id="IPR002052">
    <property type="entry name" value="DNA_methylase_N6_adenine_CS"/>
</dbReference>
<evidence type="ECO:0000259" key="7">
    <source>
        <dbReference type="Pfam" id="PF17827"/>
    </source>
</evidence>
<dbReference type="EMBL" id="JACRST010000001">
    <property type="protein sequence ID" value="MBC8545720.1"/>
    <property type="molecule type" value="Genomic_DNA"/>
</dbReference>
<dbReference type="GO" id="GO:0032259">
    <property type="term" value="P:methylation"/>
    <property type="evidence" value="ECO:0007669"/>
    <property type="project" value="UniProtKB-KW"/>
</dbReference>
<sequence>MVTLRAQKKEWIQELKQAGVFAPAFELCELIAFGMGLDRAAQLAEPDRPVTPEEAGRMAALLSQRCAGQPLQYILGRWEFYGLEFLVGEGVLIPRADTEALVDAGLRLCRGFSAPRILDLCSGSGCIAVALAKHRPDAQVTAVELSDVAFEYLTQNVAHNGASNVRPIRADVLEGPDGVTAGERFHLIVSNPPYIPSGELAGLQREVRREPAMALDGDKDGLLFYREIARLYRDSLTPGGWLAFEVGDGQSGDVQKILMQQGFTEISIAKDLEGFERVVMGRRSEGGK</sequence>
<evidence type="ECO:0000256" key="1">
    <source>
        <dbReference type="ARBA" id="ARBA00022603"/>
    </source>
</evidence>
<dbReference type="Gene3D" id="1.10.8.10">
    <property type="entry name" value="DNA helicase RuvA subunit, C-terminal domain"/>
    <property type="match status" value="1"/>
</dbReference>
<dbReference type="Proteomes" id="UP000653127">
    <property type="component" value="Unassembled WGS sequence"/>
</dbReference>
<accession>A0A926I3U4</accession>
<evidence type="ECO:0000313" key="9">
    <source>
        <dbReference type="Proteomes" id="UP000653127"/>
    </source>
</evidence>
<keyword evidence="2 5" id="KW-0808">Transferase</keyword>
<feature type="domain" description="Release factor glutamine methyltransferase N-terminal" evidence="7">
    <location>
        <begin position="9"/>
        <end position="76"/>
    </location>
</feature>
<dbReference type="InterPro" id="IPR029063">
    <property type="entry name" value="SAM-dependent_MTases_sf"/>
</dbReference>
<dbReference type="AlphaFoldDB" id="A0A926I3U4"/>
<reference evidence="8" key="1">
    <citation type="submission" date="2020-08" db="EMBL/GenBank/DDBJ databases">
        <title>Genome public.</title>
        <authorList>
            <person name="Liu C."/>
            <person name="Sun Q."/>
        </authorList>
    </citation>
    <scope>NUCLEOTIDE SEQUENCE</scope>
    <source>
        <strain evidence="8">NSJ-31</strain>
    </source>
</reference>
<dbReference type="NCBIfam" id="TIGR03534">
    <property type="entry name" value="RF_mod_PrmC"/>
    <property type="match status" value="1"/>
</dbReference>
<feature type="binding site" evidence="5">
    <location>
        <position position="191"/>
    </location>
    <ligand>
        <name>S-adenosyl-L-methionine</name>
        <dbReference type="ChEBI" id="CHEBI:59789"/>
    </ligand>
</feature>